<name>A0ABV7V1K0_9SPHN</name>
<dbReference type="Pfam" id="PF00005">
    <property type="entry name" value="ABC_tran"/>
    <property type="match status" value="1"/>
</dbReference>
<dbReference type="InterPro" id="IPR027417">
    <property type="entry name" value="P-loop_NTPase"/>
</dbReference>
<dbReference type="SMART" id="SM00382">
    <property type="entry name" value="AAA"/>
    <property type="match status" value="1"/>
</dbReference>
<evidence type="ECO:0000256" key="2">
    <source>
        <dbReference type="ARBA" id="ARBA00022448"/>
    </source>
</evidence>
<dbReference type="GO" id="GO:0005524">
    <property type="term" value="F:ATP binding"/>
    <property type="evidence" value="ECO:0007669"/>
    <property type="project" value="UniProtKB-KW"/>
</dbReference>
<keyword evidence="2" id="KW-0813">Transport</keyword>
<keyword evidence="4 6" id="KW-0067">ATP-binding</keyword>
<dbReference type="InterPro" id="IPR017871">
    <property type="entry name" value="ABC_transporter-like_CS"/>
</dbReference>
<dbReference type="PROSITE" id="PS50893">
    <property type="entry name" value="ABC_TRANSPORTER_2"/>
    <property type="match status" value="1"/>
</dbReference>
<dbReference type="SUPFAM" id="SSF52540">
    <property type="entry name" value="P-loop containing nucleoside triphosphate hydrolases"/>
    <property type="match status" value="1"/>
</dbReference>
<evidence type="ECO:0000259" key="5">
    <source>
        <dbReference type="PROSITE" id="PS50893"/>
    </source>
</evidence>
<dbReference type="InterPro" id="IPR003439">
    <property type="entry name" value="ABC_transporter-like_ATP-bd"/>
</dbReference>
<dbReference type="PANTHER" id="PTHR43335">
    <property type="entry name" value="ABC TRANSPORTER, ATP-BINDING PROTEIN"/>
    <property type="match status" value="1"/>
</dbReference>
<gene>
    <name evidence="6" type="ORF">ACFOOT_07755</name>
</gene>
<dbReference type="PROSITE" id="PS00211">
    <property type="entry name" value="ABC_TRANSPORTER_1"/>
    <property type="match status" value="1"/>
</dbReference>
<dbReference type="PANTHER" id="PTHR43335:SF2">
    <property type="entry name" value="ABC TRANSPORTER, ATP-BINDING PROTEIN"/>
    <property type="match status" value="1"/>
</dbReference>
<organism evidence="6 7">
    <name type="scientific">Novosphingobium pokkalii</name>
    <dbReference type="NCBI Taxonomy" id="1770194"/>
    <lineage>
        <taxon>Bacteria</taxon>
        <taxon>Pseudomonadati</taxon>
        <taxon>Pseudomonadota</taxon>
        <taxon>Alphaproteobacteria</taxon>
        <taxon>Sphingomonadales</taxon>
        <taxon>Sphingomonadaceae</taxon>
        <taxon>Novosphingobium</taxon>
    </lineage>
</organism>
<dbReference type="Proteomes" id="UP001595683">
    <property type="component" value="Unassembled WGS sequence"/>
</dbReference>
<comment type="similarity">
    <text evidence="1">Belongs to the ABC transporter superfamily.</text>
</comment>
<proteinExistence type="inferred from homology"/>
<accession>A0ABV7V1K0</accession>
<evidence type="ECO:0000313" key="6">
    <source>
        <dbReference type="EMBL" id="MFC3671315.1"/>
    </source>
</evidence>
<feature type="domain" description="ABC transporter" evidence="5">
    <location>
        <begin position="2"/>
        <end position="232"/>
    </location>
</feature>
<sequence length="295" mass="31799">MLELHNVSHIYPNGTRALDDVSLTIPKGMFGLLGPNGAGKSTLMRTIATLQLPTSGRLVFDGIDVLAQPEAIRAQLGYLPQDFGVYPRVSAYDLLDHMAVLKGIAGRGERRDTVETLLNQVNLWDVRRKAVAGYSGGMRQRFGIAQALIGNPRLVIVDEPTAGLDPEERNRFLNLLAEIGENVVVILSTHIVEDVTDLCPRMAILGQGHILLEGAPGALIDGLRGQVWECAVDRGALDAMRESHRVISTRLRGGRTIVHVIAPDDPGEGFQPVHGGLEDVYFSALLAARAAAPVA</sequence>
<dbReference type="RefSeq" id="WP_191322574.1">
    <property type="nucleotide sequence ID" value="NZ_BMZP01000001.1"/>
</dbReference>
<dbReference type="CDD" id="cd03264">
    <property type="entry name" value="ABC_drug_resistance_like"/>
    <property type="match status" value="1"/>
</dbReference>
<keyword evidence="7" id="KW-1185">Reference proteome</keyword>
<evidence type="ECO:0000256" key="1">
    <source>
        <dbReference type="ARBA" id="ARBA00005417"/>
    </source>
</evidence>
<keyword evidence="3" id="KW-0547">Nucleotide-binding</keyword>
<dbReference type="InterPro" id="IPR003593">
    <property type="entry name" value="AAA+_ATPase"/>
</dbReference>
<dbReference type="Gene3D" id="3.40.50.300">
    <property type="entry name" value="P-loop containing nucleotide triphosphate hydrolases"/>
    <property type="match status" value="1"/>
</dbReference>
<comment type="caution">
    <text evidence="6">The sequence shown here is derived from an EMBL/GenBank/DDBJ whole genome shotgun (WGS) entry which is preliminary data.</text>
</comment>
<reference evidence="7" key="1">
    <citation type="journal article" date="2019" name="Int. J. Syst. Evol. Microbiol.">
        <title>The Global Catalogue of Microorganisms (GCM) 10K type strain sequencing project: providing services to taxonomists for standard genome sequencing and annotation.</title>
        <authorList>
            <consortium name="The Broad Institute Genomics Platform"/>
            <consortium name="The Broad Institute Genome Sequencing Center for Infectious Disease"/>
            <person name="Wu L."/>
            <person name="Ma J."/>
        </authorList>
    </citation>
    <scope>NUCLEOTIDE SEQUENCE [LARGE SCALE GENOMIC DNA]</scope>
    <source>
        <strain evidence="7">KCTC 42224</strain>
    </source>
</reference>
<protein>
    <submittedName>
        <fullName evidence="6">ABC transporter ATP-binding protein</fullName>
    </submittedName>
</protein>
<evidence type="ECO:0000313" key="7">
    <source>
        <dbReference type="Proteomes" id="UP001595683"/>
    </source>
</evidence>
<dbReference type="EMBL" id="JBHRYE010000011">
    <property type="protein sequence ID" value="MFC3671315.1"/>
    <property type="molecule type" value="Genomic_DNA"/>
</dbReference>
<evidence type="ECO:0000256" key="4">
    <source>
        <dbReference type="ARBA" id="ARBA00022840"/>
    </source>
</evidence>
<evidence type="ECO:0000256" key="3">
    <source>
        <dbReference type="ARBA" id="ARBA00022741"/>
    </source>
</evidence>